<comment type="caution">
    <text evidence="1">The sequence shown here is derived from an EMBL/GenBank/DDBJ whole genome shotgun (WGS) entry which is preliminary data.</text>
</comment>
<evidence type="ECO:0000313" key="1">
    <source>
        <dbReference type="EMBL" id="KAF8783943.1"/>
    </source>
</evidence>
<organism evidence="1 2">
    <name type="scientific">Digitaria exilis</name>
    <dbReference type="NCBI Taxonomy" id="1010633"/>
    <lineage>
        <taxon>Eukaryota</taxon>
        <taxon>Viridiplantae</taxon>
        <taxon>Streptophyta</taxon>
        <taxon>Embryophyta</taxon>
        <taxon>Tracheophyta</taxon>
        <taxon>Spermatophyta</taxon>
        <taxon>Magnoliopsida</taxon>
        <taxon>Liliopsida</taxon>
        <taxon>Poales</taxon>
        <taxon>Poaceae</taxon>
        <taxon>PACMAD clade</taxon>
        <taxon>Panicoideae</taxon>
        <taxon>Panicodae</taxon>
        <taxon>Paniceae</taxon>
        <taxon>Anthephorinae</taxon>
        <taxon>Digitaria</taxon>
    </lineage>
</organism>
<name>A0A835G116_9POAL</name>
<accession>A0A835G116</accession>
<keyword evidence="2" id="KW-1185">Reference proteome</keyword>
<reference evidence="1" key="1">
    <citation type="submission" date="2020-07" db="EMBL/GenBank/DDBJ databases">
        <title>Genome sequence and genetic diversity analysis of an under-domesticated orphan crop, white fonio (Digitaria exilis).</title>
        <authorList>
            <person name="Bennetzen J.L."/>
            <person name="Chen S."/>
            <person name="Ma X."/>
            <person name="Wang X."/>
            <person name="Yssel A.E.J."/>
            <person name="Chaluvadi S.R."/>
            <person name="Johnson M."/>
            <person name="Gangashetty P."/>
            <person name="Hamidou F."/>
            <person name="Sanogo M.D."/>
            <person name="Zwaenepoel A."/>
            <person name="Wallace J."/>
            <person name="Van De Peer Y."/>
            <person name="Van Deynze A."/>
        </authorList>
    </citation>
    <scope>NUCLEOTIDE SEQUENCE</scope>
    <source>
        <tissue evidence="1">Leaves</tissue>
    </source>
</reference>
<protein>
    <submittedName>
        <fullName evidence="1">Uncharacterized protein</fullName>
    </submittedName>
</protein>
<dbReference type="Proteomes" id="UP000636709">
    <property type="component" value="Unassembled WGS sequence"/>
</dbReference>
<proteinExistence type="predicted"/>
<sequence length="78" mass="9196">MFSGTSDWWPDADGGVTHCSLSSFIERALILLFAWSFGWCGRKGPAWCMILRCYCWWLWWQSSWRGTARIWARADFLP</sequence>
<dbReference type="EMBL" id="JACEFO010000035">
    <property type="protein sequence ID" value="KAF8783943.1"/>
    <property type="molecule type" value="Genomic_DNA"/>
</dbReference>
<dbReference type="AlphaFoldDB" id="A0A835G116"/>
<evidence type="ECO:0000313" key="2">
    <source>
        <dbReference type="Proteomes" id="UP000636709"/>
    </source>
</evidence>
<gene>
    <name evidence="1" type="ORF">HU200_000118</name>
</gene>